<organism evidence="4">
    <name type="scientific">marine metagenome</name>
    <dbReference type="NCBI Taxonomy" id="408172"/>
    <lineage>
        <taxon>unclassified sequences</taxon>
        <taxon>metagenomes</taxon>
        <taxon>ecological metagenomes</taxon>
    </lineage>
</organism>
<keyword evidence="2" id="KW-1015">Disulfide bond</keyword>
<proteinExistence type="predicted"/>
<gene>
    <name evidence="4" type="ORF">METZ01_LOCUS245024</name>
</gene>
<dbReference type="Gene3D" id="2.60.120.200">
    <property type="match status" value="1"/>
</dbReference>
<evidence type="ECO:0000256" key="1">
    <source>
        <dbReference type="ARBA" id="ARBA00022729"/>
    </source>
</evidence>
<feature type="domain" description="LamG-like jellyroll fold" evidence="3">
    <location>
        <begin position="93"/>
        <end position="249"/>
    </location>
</feature>
<dbReference type="SMART" id="SM00560">
    <property type="entry name" value="LamGL"/>
    <property type="match status" value="1"/>
</dbReference>
<dbReference type="InterPro" id="IPR006558">
    <property type="entry name" value="LamG-like"/>
</dbReference>
<dbReference type="InterPro" id="IPR013320">
    <property type="entry name" value="ConA-like_dom_sf"/>
</dbReference>
<keyword evidence="1" id="KW-0732">Signal</keyword>
<accession>A0A382HXT4</accession>
<evidence type="ECO:0000259" key="3">
    <source>
        <dbReference type="SMART" id="SM00560"/>
    </source>
</evidence>
<dbReference type="Pfam" id="PF13385">
    <property type="entry name" value="Laminin_G_3"/>
    <property type="match status" value="1"/>
</dbReference>
<sequence length="279" mass="30288">MKSQIFIASLLVACLSSFTTVAQVTKGLHFYMPFNEGQGEVAKDVGPNKFEAELHKSAKFTAKGKVGGAIEFKDGPALIKDPVLGKQDDLYVEHLTVAVWIFPFEISNIALGGGHVYGNIFYDKSGKSDDNVEFGLGSGQGIYWYINSGQKNMGPFAGGDPDTTISLPKLGLKANTWYHVVGTFDGKEIRIYVNGKLEGKKPVDKKGPVMVWNDNNIEIGGRPDTNGGANLYQGKLDELAVYNRALTPAEVVTVMEAKDILSVDVSSKLATKWGYLKTN</sequence>
<name>A0A382HXT4_9ZZZZ</name>
<evidence type="ECO:0000256" key="2">
    <source>
        <dbReference type="ARBA" id="ARBA00023157"/>
    </source>
</evidence>
<dbReference type="EMBL" id="UINC01063977">
    <property type="protein sequence ID" value="SVB92170.1"/>
    <property type="molecule type" value="Genomic_DNA"/>
</dbReference>
<evidence type="ECO:0000313" key="4">
    <source>
        <dbReference type="EMBL" id="SVB92170.1"/>
    </source>
</evidence>
<dbReference type="SUPFAM" id="SSF49899">
    <property type="entry name" value="Concanavalin A-like lectins/glucanases"/>
    <property type="match status" value="1"/>
</dbReference>
<dbReference type="AlphaFoldDB" id="A0A382HXT4"/>
<reference evidence="4" key="1">
    <citation type="submission" date="2018-05" db="EMBL/GenBank/DDBJ databases">
        <authorList>
            <person name="Lanie J.A."/>
            <person name="Ng W.-L."/>
            <person name="Kazmierczak K.M."/>
            <person name="Andrzejewski T.M."/>
            <person name="Davidsen T.M."/>
            <person name="Wayne K.J."/>
            <person name="Tettelin H."/>
            <person name="Glass J.I."/>
            <person name="Rusch D."/>
            <person name="Podicherti R."/>
            <person name="Tsui H.-C.T."/>
            <person name="Winkler M.E."/>
        </authorList>
    </citation>
    <scope>NUCLEOTIDE SEQUENCE</scope>
</reference>
<protein>
    <recommendedName>
        <fullName evidence="3">LamG-like jellyroll fold domain-containing protein</fullName>
    </recommendedName>
</protein>